<dbReference type="GO" id="GO:0016887">
    <property type="term" value="F:ATP hydrolysis activity"/>
    <property type="evidence" value="ECO:0007669"/>
    <property type="project" value="InterPro"/>
</dbReference>
<dbReference type="InterPro" id="IPR027417">
    <property type="entry name" value="P-loop_NTPase"/>
</dbReference>
<evidence type="ECO:0000256" key="8">
    <source>
        <dbReference type="SAM" id="Phobius"/>
    </source>
</evidence>
<evidence type="ECO:0000256" key="7">
    <source>
        <dbReference type="SAM" id="MobiDB-lite"/>
    </source>
</evidence>
<feature type="transmembrane region" description="Helical" evidence="8">
    <location>
        <begin position="50"/>
        <end position="77"/>
    </location>
</feature>
<evidence type="ECO:0000256" key="5">
    <source>
        <dbReference type="ARBA" id="ARBA00022989"/>
    </source>
</evidence>
<feature type="domain" description="ABC transporter" evidence="9">
    <location>
        <begin position="390"/>
        <end position="608"/>
    </location>
</feature>
<gene>
    <name evidence="11" type="primary">cydD</name>
    <name evidence="11" type="ORF">J0X15_07675</name>
</gene>
<dbReference type="PROSITE" id="PS50893">
    <property type="entry name" value="ABC_TRANSPORTER_2"/>
    <property type="match status" value="1"/>
</dbReference>
<evidence type="ECO:0000256" key="4">
    <source>
        <dbReference type="ARBA" id="ARBA00022840"/>
    </source>
</evidence>
<dbReference type="EMBL" id="JAFLNF010000003">
    <property type="protein sequence ID" value="MBO0345093.1"/>
    <property type="molecule type" value="Genomic_DNA"/>
</dbReference>
<feature type="domain" description="ABC transmembrane type-1" evidence="10">
    <location>
        <begin position="62"/>
        <end position="345"/>
    </location>
</feature>
<dbReference type="InterPro" id="IPR011527">
    <property type="entry name" value="ABC1_TM_dom"/>
</dbReference>
<keyword evidence="3" id="KW-0547">Nucleotide-binding</keyword>
<keyword evidence="5 8" id="KW-1133">Transmembrane helix</keyword>
<dbReference type="GO" id="GO:0042883">
    <property type="term" value="P:cysteine transport"/>
    <property type="evidence" value="ECO:0007669"/>
    <property type="project" value="InterPro"/>
</dbReference>
<dbReference type="PANTHER" id="PTHR24221:SF261">
    <property type="entry name" value="GLUTATHIONE_L-CYSTEINE TRANSPORT SYSTEM ATP-BINDING_PERMEASE PROTEIN CYDD"/>
    <property type="match status" value="1"/>
</dbReference>
<organism evidence="11 12">
    <name type="scientific">Roseibium limicola</name>
    <dbReference type="NCBI Taxonomy" id="2816037"/>
    <lineage>
        <taxon>Bacteria</taxon>
        <taxon>Pseudomonadati</taxon>
        <taxon>Pseudomonadota</taxon>
        <taxon>Alphaproteobacteria</taxon>
        <taxon>Hyphomicrobiales</taxon>
        <taxon>Stappiaceae</taxon>
        <taxon>Roseibium</taxon>
    </lineage>
</organism>
<keyword evidence="12" id="KW-1185">Reference proteome</keyword>
<dbReference type="Pfam" id="PF00664">
    <property type="entry name" value="ABC_membrane"/>
    <property type="match status" value="1"/>
</dbReference>
<dbReference type="RefSeq" id="WP_206939461.1">
    <property type="nucleotide sequence ID" value="NZ_JAFLNF010000003.1"/>
</dbReference>
<dbReference type="InterPro" id="IPR014216">
    <property type="entry name" value="ABC_transptr_CydD"/>
</dbReference>
<comment type="caution">
    <text evidence="11">The sequence shown here is derived from an EMBL/GenBank/DDBJ whole genome shotgun (WGS) entry which is preliminary data.</text>
</comment>
<dbReference type="InterPro" id="IPR003593">
    <property type="entry name" value="AAA+_ATPase"/>
</dbReference>
<evidence type="ECO:0000256" key="3">
    <source>
        <dbReference type="ARBA" id="ARBA00022741"/>
    </source>
</evidence>
<comment type="subcellular location">
    <subcellularLocation>
        <location evidence="1">Cell membrane</location>
        <topology evidence="1">Multi-pass membrane protein</topology>
    </subcellularLocation>
</comment>
<reference evidence="11" key="1">
    <citation type="submission" date="2021-03" db="EMBL/GenBank/DDBJ databases">
        <title>Roseibium sp. CAU 1637 isolated from Incheon.</title>
        <authorList>
            <person name="Kim W."/>
        </authorList>
    </citation>
    <scope>NUCLEOTIDE SEQUENCE</scope>
    <source>
        <strain evidence="11">CAU 1637</strain>
    </source>
</reference>
<evidence type="ECO:0000256" key="1">
    <source>
        <dbReference type="ARBA" id="ARBA00004651"/>
    </source>
</evidence>
<dbReference type="PROSITE" id="PS50929">
    <property type="entry name" value="ABC_TM1F"/>
    <property type="match status" value="1"/>
</dbReference>
<accession>A0A939EPF9</accession>
<feature type="transmembrane region" description="Helical" evidence="8">
    <location>
        <begin position="178"/>
        <end position="198"/>
    </location>
</feature>
<feature type="transmembrane region" description="Helical" evidence="8">
    <location>
        <begin position="308"/>
        <end position="326"/>
    </location>
</feature>
<protein>
    <submittedName>
        <fullName evidence="11">Thiol reductant ABC exporter subunit CydD</fullName>
    </submittedName>
</protein>
<dbReference type="SUPFAM" id="SSF52540">
    <property type="entry name" value="P-loop containing nucleoside triphosphate hydrolases"/>
    <property type="match status" value="1"/>
</dbReference>
<dbReference type="InterPro" id="IPR036640">
    <property type="entry name" value="ABC1_TM_sf"/>
</dbReference>
<evidence type="ECO:0000256" key="2">
    <source>
        <dbReference type="ARBA" id="ARBA00022692"/>
    </source>
</evidence>
<evidence type="ECO:0000313" key="11">
    <source>
        <dbReference type="EMBL" id="MBO0345093.1"/>
    </source>
</evidence>
<dbReference type="InterPro" id="IPR003439">
    <property type="entry name" value="ABC_transporter-like_ATP-bd"/>
</dbReference>
<dbReference type="GO" id="GO:0005524">
    <property type="term" value="F:ATP binding"/>
    <property type="evidence" value="ECO:0007669"/>
    <property type="project" value="UniProtKB-KW"/>
</dbReference>
<evidence type="ECO:0000256" key="6">
    <source>
        <dbReference type="ARBA" id="ARBA00023136"/>
    </source>
</evidence>
<sequence>MHKALPTEPEGLAATRAQNRKGSSDPVDVKTTGEPLLPTERKALRRAGHILSFADILWIAQAAIVAALVSAFVPAALTDAPSAFDEPGIMIIVAAAGGFFALAFLRLRLTLRSQKMALKAAQSVKSRLRGKLLDAFSATSPAAHLPASGEIAAHMGEQIDAVGPYLSNFFPQKVRLSIVPLAILIAMGCISWLAALILLMTGPIIPVFMALIGLRAKSASLAQQHELTRMSGMVMDRLRGLETLRLFGAVESSRQEIEAVGTQFRKGTMKVLRIAFLSSTVLELFSALGIAFIAVFVGFSLLGDVSTGIWVGELTFGAGLFLLLLAPEFYAPLRAYAAAYHERSSGLAALESLQGLDQRLCGAAEVTPHSGKGRTTGGQTVSFAGSGLSIEMEDVSVRLGGHPVLEQTCDTIVAGEKVLLVGQSGAGKTTLIDLLLGFHRPESGRVLVGGLDLETLDKDWWRGHVAWLGQAPVLAHGSLRSNLLVARPNASEAEVLAALDLAGARALVARLPRGLDTRIGENGFGLSIGEQRRVALARAALRRDALLILADEPTAGLDRETADLVIDGLLSLARDKTLLIATHDEALLARNFRQIKMRSGTTKAPEDISA</sequence>
<proteinExistence type="predicted"/>
<dbReference type="CDD" id="cd18584">
    <property type="entry name" value="ABC_6TM_AarD_CydD"/>
    <property type="match status" value="1"/>
</dbReference>
<name>A0A939EPF9_9HYPH</name>
<dbReference type="AlphaFoldDB" id="A0A939EPF9"/>
<keyword evidence="6 8" id="KW-0472">Membrane</keyword>
<dbReference type="SMART" id="SM00382">
    <property type="entry name" value="AAA"/>
    <property type="match status" value="1"/>
</dbReference>
<dbReference type="GO" id="GO:0034040">
    <property type="term" value="F:ATPase-coupled lipid transmembrane transporter activity"/>
    <property type="evidence" value="ECO:0007669"/>
    <property type="project" value="TreeGrafter"/>
</dbReference>
<evidence type="ECO:0000259" key="9">
    <source>
        <dbReference type="PROSITE" id="PS50893"/>
    </source>
</evidence>
<dbReference type="GO" id="GO:0005886">
    <property type="term" value="C:plasma membrane"/>
    <property type="evidence" value="ECO:0007669"/>
    <property type="project" value="UniProtKB-SubCell"/>
</dbReference>
<feature type="region of interest" description="Disordered" evidence="7">
    <location>
        <begin position="1"/>
        <end position="34"/>
    </location>
</feature>
<dbReference type="NCBIfam" id="TIGR02857">
    <property type="entry name" value="CydD"/>
    <property type="match status" value="1"/>
</dbReference>
<dbReference type="Proteomes" id="UP000664779">
    <property type="component" value="Unassembled WGS sequence"/>
</dbReference>
<dbReference type="PANTHER" id="PTHR24221">
    <property type="entry name" value="ATP-BINDING CASSETTE SUB-FAMILY B"/>
    <property type="match status" value="1"/>
</dbReference>
<dbReference type="Gene3D" id="1.20.1560.10">
    <property type="entry name" value="ABC transporter type 1, transmembrane domain"/>
    <property type="match status" value="1"/>
</dbReference>
<keyword evidence="2 8" id="KW-0812">Transmembrane</keyword>
<dbReference type="InterPro" id="IPR039421">
    <property type="entry name" value="Type_1_exporter"/>
</dbReference>
<feature type="transmembrane region" description="Helical" evidence="8">
    <location>
        <begin position="89"/>
        <end position="109"/>
    </location>
</feature>
<feature type="transmembrane region" description="Helical" evidence="8">
    <location>
        <begin position="274"/>
        <end position="302"/>
    </location>
</feature>
<keyword evidence="4" id="KW-0067">ATP-binding</keyword>
<evidence type="ECO:0000313" key="12">
    <source>
        <dbReference type="Proteomes" id="UP000664779"/>
    </source>
</evidence>
<dbReference type="Gene3D" id="3.40.50.300">
    <property type="entry name" value="P-loop containing nucleotide triphosphate hydrolases"/>
    <property type="match status" value="1"/>
</dbReference>
<dbReference type="GO" id="GO:0140359">
    <property type="term" value="F:ABC-type transporter activity"/>
    <property type="evidence" value="ECO:0007669"/>
    <property type="project" value="InterPro"/>
</dbReference>
<dbReference type="Pfam" id="PF00005">
    <property type="entry name" value="ABC_tran"/>
    <property type="match status" value="1"/>
</dbReference>
<evidence type="ECO:0000259" key="10">
    <source>
        <dbReference type="PROSITE" id="PS50929"/>
    </source>
</evidence>
<dbReference type="SUPFAM" id="SSF90123">
    <property type="entry name" value="ABC transporter transmembrane region"/>
    <property type="match status" value="1"/>
</dbReference>